<dbReference type="InterPro" id="IPR016181">
    <property type="entry name" value="Acyl_CoA_acyltransferase"/>
</dbReference>
<dbReference type="CDD" id="cd04301">
    <property type="entry name" value="NAT_SF"/>
    <property type="match status" value="1"/>
</dbReference>
<name>A0ABT1RW70_9FIRM</name>
<accession>A0ABT1RW70</accession>
<dbReference type="PROSITE" id="PS51186">
    <property type="entry name" value="GNAT"/>
    <property type="match status" value="1"/>
</dbReference>
<evidence type="ECO:0000256" key="2">
    <source>
        <dbReference type="ARBA" id="ARBA00023315"/>
    </source>
</evidence>
<dbReference type="Pfam" id="PF00583">
    <property type="entry name" value="Acetyltransf_1"/>
    <property type="match status" value="1"/>
</dbReference>
<dbReference type="RefSeq" id="WP_207644500.1">
    <property type="nucleotide sequence ID" value="NZ_CABKVV010000012.1"/>
</dbReference>
<dbReference type="InterPro" id="IPR045039">
    <property type="entry name" value="NSI-like"/>
</dbReference>
<dbReference type="PANTHER" id="PTHR43626">
    <property type="entry name" value="ACYL-COA N-ACYLTRANSFERASE"/>
    <property type="match status" value="1"/>
</dbReference>
<evidence type="ECO:0000313" key="4">
    <source>
        <dbReference type="EMBL" id="MCQ4838928.1"/>
    </source>
</evidence>
<evidence type="ECO:0000313" key="5">
    <source>
        <dbReference type="Proteomes" id="UP001524473"/>
    </source>
</evidence>
<dbReference type="GeneID" id="90531809"/>
<dbReference type="InterPro" id="IPR000182">
    <property type="entry name" value="GNAT_dom"/>
</dbReference>
<sequence length="131" mass="15148">MVTYIENEPTSSKAIVALRRSVGWNGMESCYNNPLMVSYYHIACYYDKKLIGYVDTVSNGVTDAYIQDLVVDPAYQGQGVGTELMNRIISILKEKKILWISVMYEEKLQDFYKRFGFFQMLSGAMQTYEME</sequence>
<comment type="caution">
    <text evidence="4">The sequence shown here is derived from an EMBL/GenBank/DDBJ whole genome shotgun (WGS) entry which is preliminary data.</text>
</comment>
<feature type="domain" description="N-acetyltransferase" evidence="3">
    <location>
        <begin position="2"/>
        <end position="131"/>
    </location>
</feature>
<dbReference type="Proteomes" id="UP001524473">
    <property type="component" value="Unassembled WGS sequence"/>
</dbReference>
<protein>
    <submittedName>
        <fullName evidence="4">GNAT family N-acetyltransferase</fullName>
    </submittedName>
</protein>
<keyword evidence="5" id="KW-1185">Reference proteome</keyword>
<gene>
    <name evidence="4" type="ORF">NE695_03240</name>
</gene>
<dbReference type="EMBL" id="JANFZH010000005">
    <property type="protein sequence ID" value="MCQ4838928.1"/>
    <property type="molecule type" value="Genomic_DNA"/>
</dbReference>
<evidence type="ECO:0000256" key="1">
    <source>
        <dbReference type="ARBA" id="ARBA00022679"/>
    </source>
</evidence>
<evidence type="ECO:0000259" key="3">
    <source>
        <dbReference type="PROSITE" id="PS51186"/>
    </source>
</evidence>
<organism evidence="4 5">
    <name type="scientific">Neglectibacter timonensis</name>
    <dbReference type="NCBI Taxonomy" id="1776382"/>
    <lineage>
        <taxon>Bacteria</taxon>
        <taxon>Bacillati</taxon>
        <taxon>Bacillota</taxon>
        <taxon>Clostridia</taxon>
        <taxon>Eubacteriales</taxon>
        <taxon>Oscillospiraceae</taxon>
        <taxon>Neglectibacter</taxon>
    </lineage>
</organism>
<dbReference type="SUPFAM" id="SSF55729">
    <property type="entry name" value="Acyl-CoA N-acyltransferases (Nat)"/>
    <property type="match status" value="1"/>
</dbReference>
<proteinExistence type="predicted"/>
<dbReference type="PANTHER" id="PTHR43626:SF4">
    <property type="entry name" value="GCN5-RELATED N-ACETYLTRANSFERASE 2, CHLOROPLASTIC"/>
    <property type="match status" value="1"/>
</dbReference>
<keyword evidence="2" id="KW-0012">Acyltransferase</keyword>
<reference evidence="4 5" key="1">
    <citation type="submission" date="2022-06" db="EMBL/GenBank/DDBJ databases">
        <title>Isolation of gut microbiota from human fecal samples.</title>
        <authorList>
            <person name="Pamer E.G."/>
            <person name="Barat B."/>
            <person name="Waligurski E."/>
            <person name="Medina S."/>
            <person name="Paddock L."/>
            <person name="Mostad J."/>
        </authorList>
    </citation>
    <scope>NUCLEOTIDE SEQUENCE [LARGE SCALE GENOMIC DNA]</scope>
    <source>
        <strain evidence="4 5">DFI.9.73</strain>
    </source>
</reference>
<keyword evidence="1" id="KW-0808">Transferase</keyword>
<dbReference type="Gene3D" id="3.40.630.30">
    <property type="match status" value="1"/>
</dbReference>